<feature type="binding site" evidence="5">
    <location>
        <position position="154"/>
    </location>
    <ligand>
        <name>ATP</name>
        <dbReference type="ChEBI" id="CHEBI:30616"/>
    </ligand>
</feature>
<evidence type="ECO:0000256" key="5">
    <source>
        <dbReference type="PROSITE-ProRule" id="PRU10141"/>
    </source>
</evidence>
<reference evidence="7 8" key="1">
    <citation type="journal article" date="2018" name="Nat. Biotechnol.">
        <title>A standardized bacterial taxonomy based on genome phylogeny substantially revises the tree of life.</title>
        <authorList>
            <person name="Parks D.H."/>
            <person name="Chuvochina M."/>
            <person name="Waite D.W."/>
            <person name="Rinke C."/>
            <person name="Skarshewski A."/>
            <person name="Chaumeil P.A."/>
            <person name="Hugenholtz P."/>
        </authorList>
    </citation>
    <scope>NUCLEOTIDE SEQUENCE [LARGE SCALE GENOMIC DNA]</scope>
    <source>
        <strain evidence="7">UBA8844</strain>
    </source>
</reference>
<dbReference type="InterPro" id="IPR011009">
    <property type="entry name" value="Kinase-like_dom_sf"/>
</dbReference>
<evidence type="ECO:0000313" key="7">
    <source>
        <dbReference type="EMBL" id="HCT57981.1"/>
    </source>
</evidence>
<keyword evidence="2 5" id="KW-0547">Nucleotide-binding</keyword>
<dbReference type="SUPFAM" id="SSF56112">
    <property type="entry name" value="Protein kinase-like (PK-like)"/>
    <property type="match status" value="1"/>
</dbReference>
<dbReference type="PROSITE" id="PS00107">
    <property type="entry name" value="PROTEIN_KINASE_ATP"/>
    <property type="match status" value="1"/>
</dbReference>
<evidence type="ECO:0000259" key="6">
    <source>
        <dbReference type="PROSITE" id="PS50011"/>
    </source>
</evidence>
<dbReference type="PROSITE" id="PS00108">
    <property type="entry name" value="PROTEIN_KINASE_ST"/>
    <property type="match status" value="1"/>
</dbReference>
<dbReference type="SUPFAM" id="SSF48452">
    <property type="entry name" value="TPR-like"/>
    <property type="match status" value="1"/>
</dbReference>
<accession>A0A3D4VA47</accession>
<gene>
    <name evidence="7" type="ORF">DGD08_12325</name>
</gene>
<name>A0A3D4VA47_9BACT</name>
<dbReference type="Gene3D" id="3.30.200.20">
    <property type="entry name" value="Phosphorylase Kinase, domain 1"/>
    <property type="match status" value="1"/>
</dbReference>
<dbReference type="PANTHER" id="PTHR43289">
    <property type="entry name" value="MITOGEN-ACTIVATED PROTEIN KINASE KINASE KINASE 20-RELATED"/>
    <property type="match status" value="1"/>
</dbReference>
<dbReference type="InterPro" id="IPR019734">
    <property type="entry name" value="TPR_rpt"/>
</dbReference>
<feature type="domain" description="Protein kinase" evidence="6">
    <location>
        <begin position="123"/>
        <end position="398"/>
    </location>
</feature>
<dbReference type="GO" id="GO:0004674">
    <property type="term" value="F:protein serine/threonine kinase activity"/>
    <property type="evidence" value="ECO:0007669"/>
    <property type="project" value="TreeGrafter"/>
</dbReference>
<dbReference type="InterPro" id="IPR008271">
    <property type="entry name" value="Ser/Thr_kinase_AS"/>
</dbReference>
<dbReference type="InterPro" id="IPR011990">
    <property type="entry name" value="TPR-like_helical_dom_sf"/>
</dbReference>
<evidence type="ECO:0000256" key="3">
    <source>
        <dbReference type="ARBA" id="ARBA00022777"/>
    </source>
</evidence>
<proteinExistence type="predicted"/>
<organism evidence="7 8">
    <name type="scientific">Gemmatimonas aurantiaca</name>
    <dbReference type="NCBI Taxonomy" id="173480"/>
    <lineage>
        <taxon>Bacteria</taxon>
        <taxon>Pseudomonadati</taxon>
        <taxon>Gemmatimonadota</taxon>
        <taxon>Gemmatimonadia</taxon>
        <taxon>Gemmatimonadales</taxon>
        <taxon>Gemmatimonadaceae</taxon>
        <taxon>Gemmatimonas</taxon>
    </lineage>
</organism>
<dbReference type="InterPro" id="IPR000719">
    <property type="entry name" value="Prot_kinase_dom"/>
</dbReference>
<dbReference type="AlphaFoldDB" id="A0A3D4VA47"/>
<dbReference type="Pfam" id="PF00069">
    <property type="entry name" value="Pkinase"/>
    <property type="match status" value="1"/>
</dbReference>
<evidence type="ECO:0000256" key="2">
    <source>
        <dbReference type="ARBA" id="ARBA00022741"/>
    </source>
</evidence>
<dbReference type="Pfam" id="PF13424">
    <property type="entry name" value="TPR_12"/>
    <property type="match status" value="1"/>
</dbReference>
<evidence type="ECO:0000256" key="4">
    <source>
        <dbReference type="ARBA" id="ARBA00022840"/>
    </source>
</evidence>
<comment type="caution">
    <text evidence="7">The sequence shown here is derived from an EMBL/GenBank/DDBJ whole genome shotgun (WGS) entry which is preliminary data.</text>
</comment>
<dbReference type="Gene3D" id="1.25.40.10">
    <property type="entry name" value="Tetratricopeptide repeat domain"/>
    <property type="match status" value="2"/>
</dbReference>
<dbReference type="InterPro" id="IPR017441">
    <property type="entry name" value="Protein_kinase_ATP_BS"/>
</dbReference>
<keyword evidence="4 5" id="KW-0067">ATP-binding</keyword>
<dbReference type="EMBL" id="DPIY01000010">
    <property type="protein sequence ID" value="HCT57981.1"/>
    <property type="molecule type" value="Genomic_DNA"/>
</dbReference>
<protein>
    <recommendedName>
        <fullName evidence="6">Protein kinase domain-containing protein</fullName>
    </recommendedName>
</protein>
<dbReference type="Proteomes" id="UP000264071">
    <property type="component" value="Unassembled WGS sequence"/>
</dbReference>
<dbReference type="SMART" id="SM00220">
    <property type="entry name" value="S_TKc"/>
    <property type="match status" value="1"/>
</dbReference>
<sequence length="777" mass="84194">MIAPASVRAFSVMADATRWQRLEDLVDAALDAPPAKREAVVREACADDAVLADVALAWLRECADDASTGVLDRPLESFDVQAAWRDALMEHDGDYPNAAEDSSESSTLVLEPTYRPGVCVGPWRLIREIGRGGMGVVYLAERSDNGVVLRVALKVMRHADIMDAVGLRRFRDEQRILATLAHPAIARLVDVGIDGTTPWLAMEFINGTPIDAWCAAEALSVERRLELFCEVADAVQHAHARLVVHRDLKPANILVSTTGHPTLLDFGIAKLLDAGGMQSGIPGGAAADQLTRPGLQPMTPAYAAPEQKRGAASSTVSDVYALGVLLHELLTGALPQSGVLASASVSPQPDQARRARRLRGDLDTIIARAIDENPARRYPTAEALAADLRRHLRGLPVLARRDSVAYRLRKFAARHPVPLTAVALSLGLAGAFTVFTAMQSRQLREQAVVLREQTETLRLERDKAMQVTQFLKDVLSNADPYKAGSGVPTLHDVLDRGTADMEQRLHDRPEIRAQLYSAIAPAYFGLGDWTRAGDLAAEAVRLRRPATARSGAGADDLPSKDADASEAAAQELAASLVYLASVRLNQGLTVEAERHAREALSIMRAASATSTNDSLSALSALGAALQKQGRLREAGDVLASVLRMEHTKTPANPIRLAQFERNLAHVLRDDGRYADATRLYAQAYAHHREALGPEHPESANSAFNLGYIHFLAGHLDQALPLLERGLFTKRRLLGIGNQDVAGDQLTYSRVLERAGRSTEAKTLRAEADSVLHRIARR</sequence>
<dbReference type="PANTHER" id="PTHR43289:SF34">
    <property type="entry name" value="SERINE_THREONINE-PROTEIN KINASE YBDM-RELATED"/>
    <property type="match status" value="1"/>
</dbReference>
<keyword evidence="1" id="KW-0808">Transferase</keyword>
<evidence type="ECO:0000256" key="1">
    <source>
        <dbReference type="ARBA" id="ARBA00022679"/>
    </source>
</evidence>
<dbReference type="GO" id="GO:0005524">
    <property type="term" value="F:ATP binding"/>
    <property type="evidence" value="ECO:0007669"/>
    <property type="project" value="UniProtKB-UniRule"/>
</dbReference>
<evidence type="ECO:0000313" key="8">
    <source>
        <dbReference type="Proteomes" id="UP000264071"/>
    </source>
</evidence>
<keyword evidence="3" id="KW-0418">Kinase</keyword>
<dbReference type="Gene3D" id="1.10.510.10">
    <property type="entry name" value="Transferase(Phosphotransferase) domain 1"/>
    <property type="match status" value="1"/>
</dbReference>
<dbReference type="CDD" id="cd14014">
    <property type="entry name" value="STKc_PknB_like"/>
    <property type="match status" value="1"/>
</dbReference>
<dbReference type="PROSITE" id="PS50011">
    <property type="entry name" value="PROTEIN_KINASE_DOM"/>
    <property type="match status" value="1"/>
</dbReference>
<dbReference type="SMART" id="SM00028">
    <property type="entry name" value="TPR"/>
    <property type="match status" value="4"/>
</dbReference>